<dbReference type="Proteomes" id="UP000054976">
    <property type="component" value="Unassembled WGS sequence"/>
</dbReference>
<dbReference type="RefSeq" id="WP_161936147.1">
    <property type="nucleotide sequence ID" value="NZ_BCNO01000001.1"/>
</dbReference>
<comment type="caution">
    <text evidence="2">The sequence shown here is derived from an EMBL/GenBank/DDBJ whole genome shotgun (WGS) entry which is preliminary data.</text>
</comment>
<proteinExistence type="predicted"/>
<keyword evidence="3" id="KW-1185">Reference proteome</keyword>
<feature type="region of interest" description="Disordered" evidence="1">
    <location>
        <begin position="36"/>
        <end position="55"/>
    </location>
</feature>
<evidence type="ECO:0000313" key="2">
    <source>
        <dbReference type="EMBL" id="GAQ93870.1"/>
    </source>
</evidence>
<dbReference type="EMBL" id="BCNO01000001">
    <property type="protein sequence ID" value="GAQ93870.1"/>
    <property type="molecule type" value="Genomic_DNA"/>
</dbReference>
<gene>
    <name evidence="2" type="ORF">TAGGR_134</name>
</gene>
<accession>A0A0U9HL70</accession>
<organism evidence="2 3">
    <name type="scientific">Thermodesulfovibrio aggregans</name>
    <dbReference type="NCBI Taxonomy" id="86166"/>
    <lineage>
        <taxon>Bacteria</taxon>
        <taxon>Pseudomonadati</taxon>
        <taxon>Nitrospirota</taxon>
        <taxon>Thermodesulfovibrionia</taxon>
        <taxon>Thermodesulfovibrionales</taxon>
        <taxon>Thermodesulfovibrionaceae</taxon>
        <taxon>Thermodesulfovibrio</taxon>
    </lineage>
</organism>
<evidence type="ECO:0000313" key="3">
    <source>
        <dbReference type="Proteomes" id="UP000054976"/>
    </source>
</evidence>
<dbReference type="AlphaFoldDB" id="A0A0U9HL70"/>
<dbReference type="STRING" id="86166.TAGGR_134"/>
<sequence>MFKNFTRFFEKVFVAIAFAESAEFDTAREILRGKSEDRQTKRIKPNKIKRAQLRA</sequence>
<protein>
    <submittedName>
        <fullName evidence="2">Uncharacterized protein</fullName>
    </submittedName>
</protein>
<evidence type="ECO:0000256" key="1">
    <source>
        <dbReference type="SAM" id="MobiDB-lite"/>
    </source>
</evidence>
<feature type="compositionally biased region" description="Basic residues" evidence="1">
    <location>
        <begin position="41"/>
        <end position="55"/>
    </location>
</feature>
<reference evidence="3" key="1">
    <citation type="submission" date="2016-01" db="EMBL/GenBank/DDBJ databases">
        <title>Draft genome sequence of Thermodesulfovibrio aggregans strain TGE-P1.</title>
        <authorList>
            <person name="Sekiguchi Y."/>
            <person name="Ohashi A."/>
            <person name="Matsuura N."/>
            <person name="Tourlousse M.D."/>
        </authorList>
    </citation>
    <scope>NUCLEOTIDE SEQUENCE [LARGE SCALE GENOMIC DNA]</scope>
    <source>
        <strain evidence="3">TGE-P1</strain>
    </source>
</reference>
<name>A0A0U9HL70_9BACT</name>
<dbReference type="OrthoDB" id="9815046at2"/>